<dbReference type="InterPro" id="IPR011324">
    <property type="entry name" value="Cytotoxic_necrot_fac-like_cat"/>
</dbReference>
<evidence type="ECO:0000256" key="2">
    <source>
        <dbReference type="ARBA" id="ARBA00003215"/>
    </source>
</evidence>
<evidence type="ECO:0000256" key="10">
    <source>
        <dbReference type="ARBA" id="ARBA00049893"/>
    </source>
</evidence>
<dbReference type="PANTHER" id="PTHR30616:SF2">
    <property type="entry name" value="PURINE NUCLEOSIDE PHOSPHORYLASE LACC1"/>
    <property type="match status" value="1"/>
</dbReference>
<comment type="catalytic activity">
    <reaction evidence="10">
        <text>S-methyl-5'-thioadenosine + phosphate = 5-(methylsulfanyl)-alpha-D-ribose 1-phosphate + adenine</text>
        <dbReference type="Rhea" id="RHEA:11852"/>
        <dbReference type="ChEBI" id="CHEBI:16708"/>
        <dbReference type="ChEBI" id="CHEBI:17509"/>
        <dbReference type="ChEBI" id="CHEBI:43474"/>
        <dbReference type="ChEBI" id="CHEBI:58533"/>
        <dbReference type="EC" id="2.4.2.28"/>
    </reaction>
    <physiologicalReaction direction="left-to-right" evidence="10">
        <dbReference type="Rhea" id="RHEA:11853"/>
    </physiologicalReaction>
</comment>
<evidence type="ECO:0000256" key="11">
    <source>
        <dbReference type="RuleBase" id="RU361274"/>
    </source>
</evidence>
<dbReference type="GO" id="GO:0005507">
    <property type="term" value="F:copper ion binding"/>
    <property type="evidence" value="ECO:0007669"/>
    <property type="project" value="TreeGrafter"/>
</dbReference>
<gene>
    <name evidence="12" type="ORF">SAMN02745221_00323</name>
</gene>
<keyword evidence="7" id="KW-0862">Zinc</keyword>
<comment type="catalytic activity">
    <reaction evidence="1">
        <text>inosine + phosphate = alpha-D-ribose 1-phosphate + hypoxanthine</text>
        <dbReference type="Rhea" id="RHEA:27646"/>
        <dbReference type="ChEBI" id="CHEBI:17368"/>
        <dbReference type="ChEBI" id="CHEBI:17596"/>
        <dbReference type="ChEBI" id="CHEBI:43474"/>
        <dbReference type="ChEBI" id="CHEBI:57720"/>
        <dbReference type="EC" id="2.4.2.1"/>
    </reaction>
    <physiologicalReaction direction="left-to-right" evidence="1">
        <dbReference type="Rhea" id="RHEA:27647"/>
    </physiologicalReaction>
</comment>
<evidence type="ECO:0000313" key="12">
    <source>
        <dbReference type="EMBL" id="SHG48954.1"/>
    </source>
</evidence>
<evidence type="ECO:0000256" key="4">
    <source>
        <dbReference type="ARBA" id="ARBA00022679"/>
    </source>
</evidence>
<keyword evidence="5" id="KW-0479">Metal-binding</keyword>
<dbReference type="CDD" id="cd16833">
    <property type="entry name" value="YfiH"/>
    <property type="match status" value="1"/>
</dbReference>
<dbReference type="InterPro" id="IPR003730">
    <property type="entry name" value="Cu_polyphenol_OxRdtase"/>
</dbReference>
<evidence type="ECO:0000313" key="13">
    <source>
        <dbReference type="Proteomes" id="UP000242329"/>
    </source>
</evidence>
<dbReference type="GO" id="GO:0017061">
    <property type="term" value="F:S-methyl-5-thioadenosine phosphorylase activity"/>
    <property type="evidence" value="ECO:0007669"/>
    <property type="project" value="UniProtKB-EC"/>
</dbReference>
<dbReference type="OrthoDB" id="4279at2"/>
<dbReference type="GO" id="GO:0016787">
    <property type="term" value="F:hydrolase activity"/>
    <property type="evidence" value="ECO:0007669"/>
    <property type="project" value="UniProtKB-KW"/>
</dbReference>
<dbReference type="EMBL" id="FQWY01000004">
    <property type="protein sequence ID" value="SHG48954.1"/>
    <property type="molecule type" value="Genomic_DNA"/>
</dbReference>
<dbReference type="Proteomes" id="UP000242329">
    <property type="component" value="Unassembled WGS sequence"/>
</dbReference>
<dbReference type="AlphaFoldDB" id="A0A1M5K802"/>
<organism evidence="12 13">
    <name type="scientific">Thermosyntropha lipolytica DSM 11003</name>
    <dbReference type="NCBI Taxonomy" id="1123382"/>
    <lineage>
        <taxon>Bacteria</taxon>
        <taxon>Bacillati</taxon>
        <taxon>Bacillota</taxon>
        <taxon>Clostridia</taxon>
        <taxon>Eubacteriales</taxon>
        <taxon>Syntrophomonadaceae</taxon>
        <taxon>Thermosyntropha</taxon>
    </lineage>
</organism>
<keyword evidence="6" id="KW-0378">Hydrolase</keyword>
<accession>A0A1M5K802</accession>
<sequence>MQKWIWHNKQDIAYITVPSWQERGVNMLFSSRKGGVSLGPFSSLNLGLHVGDEKDRVEENRRRVLALLGTSPDQAVCCEQVHGNEVALVGREHRGRGVFDYATAIAGCDAMVTAEPDLYLITFYADCISLYFYDPVRKAIGLAHSGWKGTISGIAAETIRKMQEAFKSSPSHLEVFIGPGIGKCCFEISPDLAVRVERELGHLGDLLEERDNAFYWDLKETNRRLLIESGIKPENIIVCDLCTACCSEYFFSYRRDKGLTGRMAAVIGMRK</sequence>
<dbReference type="SUPFAM" id="SSF64438">
    <property type="entry name" value="CNF1/YfiH-like putative cysteine hydrolases"/>
    <property type="match status" value="1"/>
</dbReference>
<proteinExistence type="inferred from homology"/>
<reference evidence="13" key="1">
    <citation type="submission" date="2016-11" db="EMBL/GenBank/DDBJ databases">
        <authorList>
            <person name="Varghese N."/>
            <person name="Submissions S."/>
        </authorList>
    </citation>
    <scope>NUCLEOTIDE SEQUENCE [LARGE SCALE GENOMIC DNA]</scope>
    <source>
        <strain evidence="13">DSM 11003</strain>
    </source>
</reference>
<evidence type="ECO:0000256" key="7">
    <source>
        <dbReference type="ARBA" id="ARBA00022833"/>
    </source>
</evidence>
<evidence type="ECO:0000256" key="8">
    <source>
        <dbReference type="ARBA" id="ARBA00047989"/>
    </source>
</evidence>
<dbReference type="Pfam" id="PF02578">
    <property type="entry name" value="Cu-oxidase_4"/>
    <property type="match status" value="1"/>
</dbReference>
<name>A0A1M5K802_9FIRM</name>
<comment type="catalytic activity">
    <reaction evidence="8">
        <text>adenosine + H2O + H(+) = inosine + NH4(+)</text>
        <dbReference type="Rhea" id="RHEA:24408"/>
        <dbReference type="ChEBI" id="CHEBI:15377"/>
        <dbReference type="ChEBI" id="CHEBI:15378"/>
        <dbReference type="ChEBI" id="CHEBI:16335"/>
        <dbReference type="ChEBI" id="CHEBI:17596"/>
        <dbReference type="ChEBI" id="CHEBI:28938"/>
        <dbReference type="EC" id="3.5.4.4"/>
    </reaction>
    <physiologicalReaction direction="left-to-right" evidence="8">
        <dbReference type="Rhea" id="RHEA:24409"/>
    </physiologicalReaction>
</comment>
<dbReference type="RefSeq" id="WP_073089262.1">
    <property type="nucleotide sequence ID" value="NZ_FQWY01000004.1"/>
</dbReference>
<evidence type="ECO:0000256" key="3">
    <source>
        <dbReference type="ARBA" id="ARBA00007353"/>
    </source>
</evidence>
<keyword evidence="13" id="KW-1185">Reference proteome</keyword>
<protein>
    <recommendedName>
        <fullName evidence="11">Purine nucleoside phosphorylase</fullName>
    </recommendedName>
</protein>
<dbReference type="NCBIfam" id="TIGR00726">
    <property type="entry name" value="peptidoglycan editing factor PgeF"/>
    <property type="match status" value="1"/>
</dbReference>
<evidence type="ECO:0000256" key="6">
    <source>
        <dbReference type="ARBA" id="ARBA00022801"/>
    </source>
</evidence>
<evidence type="ECO:0000256" key="1">
    <source>
        <dbReference type="ARBA" id="ARBA00000553"/>
    </source>
</evidence>
<comment type="function">
    <text evidence="2">Purine nucleoside enzyme that catalyzes the phosphorolysis of adenosine and inosine nucleosides, yielding D-ribose 1-phosphate and the respective free bases, adenine and hypoxanthine. Also catalyzes the phosphorolysis of S-methyl-5'-thioadenosine into adenine and S-methyl-5-thio-alpha-D-ribose 1-phosphate. Also has adenosine deaminase activity.</text>
</comment>
<dbReference type="InterPro" id="IPR038371">
    <property type="entry name" value="Cu_polyphenol_OxRdtase_sf"/>
</dbReference>
<comment type="similarity">
    <text evidence="3 11">Belongs to the purine nucleoside phosphorylase YfiH/LACC1 family.</text>
</comment>
<dbReference type="PANTHER" id="PTHR30616">
    <property type="entry name" value="UNCHARACTERIZED PROTEIN YFIH"/>
    <property type="match status" value="1"/>
</dbReference>
<evidence type="ECO:0000256" key="5">
    <source>
        <dbReference type="ARBA" id="ARBA00022723"/>
    </source>
</evidence>
<comment type="catalytic activity">
    <reaction evidence="9">
        <text>adenosine + phosphate = alpha-D-ribose 1-phosphate + adenine</text>
        <dbReference type="Rhea" id="RHEA:27642"/>
        <dbReference type="ChEBI" id="CHEBI:16335"/>
        <dbReference type="ChEBI" id="CHEBI:16708"/>
        <dbReference type="ChEBI" id="CHEBI:43474"/>
        <dbReference type="ChEBI" id="CHEBI:57720"/>
        <dbReference type="EC" id="2.4.2.1"/>
    </reaction>
    <physiologicalReaction direction="left-to-right" evidence="9">
        <dbReference type="Rhea" id="RHEA:27643"/>
    </physiologicalReaction>
</comment>
<dbReference type="Gene3D" id="3.60.140.10">
    <property type="entry name" value="CNF1/YfiH-like putative cysteine hydrolases"/>
    <property type="match status" value="1"/>
</dbReference>
<dbReference type="STRING" id="1123382.SAMN02745221_00323"/>
<keyword evidence="4" id="KW-0808">Transferase</keyword>
<evidence type="ECO:0000256" key="9">
    <source>
        <dbReference type="ARBA" id="ARBA00048968"/>
    </source>
</evidence>